<accession>R4FJ79</accession>
<evidence type="ECO:0000313" key="14">
    <source>
        <dbReference type="EMBL" id="JAA74591.1"/>
    </source>
</evidence>
<dbReference type="Gene3D" id="3.30.70.340">
    <property type="entry name" value="Metallocarboxypeptidase-like"/>
    <property type="match status" value="1"/>
</dbReference>
<keyword evidence="5" id="KW-0479">Metal-binding</keyword>
<evidence type="ECO:0000256" key="3">
    <source>
        <dbReference type="ARBA" id="ARBA00022645"/>
    </source>
</evidence>
<evidence type="ECO:0000256" key="11">
    <source>
        <dbReference type="PROSITE-ProRule" id="PRU01379"/>
    </source>
</evidence>
<evidence type="ECO:0000256" key="6">
    <source>
        <dbReference type="ARBA" id="ARBA00022729"/>
    </source>
</evidence>
<dbReference type="Pfam" id="PF02244">
    <property type="entry name" value="Propep_M14"/>
    <property type="match status" value="1"/>
</dbReference>
<organism evidence="14">
    <name type="scientific">Octopus cyanea</name>
    <name type="common">Big blue octopus</name>
    <dbReference type="NCBI Taxonomy" id="34525"/>
    <lineage>
        <taxon>Eukaryota</taxon>
        <taxon>Metazoa</taxon>
        <taxon>Spiralia</taxon>
        <taxon>Lophotrochozoa</taxon>
        <taxon>Mollusca</taxon>
        <taxon>Cephalopoda</taxon>
        <taxon>Coleoidea</taxon>
        <taxon>Octopodiformes</taxon>
        <taxon>Octopoda</taxon>
        <taxon>Incirrata</taxon>
        <taxon>Octopodidae</taxon>
        <taxon>Octopus</taxon>
    </lineage>
</organism>
<feature type="chain" id="PRO_5004372002" evidence="12">
    <location>
        <begin position="17"/>
        <end position="411"/>
    </location>
</feature>
<dbReference type="PROSITE" id="PS52035">
    <property type="entry name" value="PEPTIDASE_M14"/>
    <property type="match status" value="1"/>
</dbReference>
<evidence type="ECO:0000256" key="5">
    <source>
        <dbReference type="ARBA" id="ARBA00022723"/>
    </source>
</evidence>
<dbReference type="EMBL" id="GAGL01000001">
    <property type="protein sequence ID" value="JAA74591.1"/>
    <property type="molecule type" value="mRNA"/>
</dbReference>
<feature type="signal peptide" evidence="12">
    <location>
        <begin position="1"/>
        <end position="16"/>
    </location>
</feature>
<keyword evidence="9" id="KW-0482">Metalloprotease</keyword>
<dbReference type="SUPFAM" id="SSF54897">
    <property type="entry name" value="Protease propeptides/inhibitors"/>
    <property type="match status" value="1"/>
</dbReference>
<keyword evidence="8" id="KW-0862">Zinc</keyword>
<keyword evidence="6 12" id="KW-0732">Signal</keyword>
<dbReference type="InterPro" id="IPR036990">
    <property type="entry name" value="M14A-like_propep"/>
</dbReference>
<evidence type="ECO:0000256" key="7">
    <source>
        <dbReference type="ARBA" id="ARBA00022801"/>
    </source>
</evidence>
<evidence type="ECO:0000256" key="8">
    <source>
        <dbReference type="ARBA" id="ARBA00022833"/>
    </source>
</evidence>
<dbReference type="AlphaFoldDB" id="R4FJ79"/>
<dbReference type="PANTHER" id="PTHR11705:SF91">
    <property type="entry name" value="FI01817P-RELATED"/>
    <property type="match status" value="1"/>
</dbReference>
<proteinExistence type="evidence at transcript level"/>
<dbReference type="Gene3D" id="3.40.630.10">
    <property type="entry name" value="Zn peptidases"/>
    <property type="match status" value="1"/>
</dbReference>
<comment type="caution">
    <text evidence="11">Lacks conserved residue(s) required for the propagation of feature annotation.</text>
</comment>
<dbReference type="InterPro" id="IPR003146">
    <property type="entry name" value="M14A_act_pep"/>
</dbReference>
<dbReference type="SMART" id="SM00631">
    <property type="entry name" value="Zn_pept"/>
    <property type="match status" value="1"/>
</dbReference>
<dbReference type="SUPFAM" id="SSF53187">
    <property type="entry name" value="Zn-dependent exopeptidases"/>
    <property type="match status" value="1"/>
</dbReference>
<dbReference type="GO" id="GO:0006508">
    <property type="term" value="P:proteolysis"/>
    <property type="evidence" value="ECO:0007669"/>
    <property type="project" value="UniProtKB-KW"/>
</dbReference>
<dbReference type="FunFam" id="3.40.630.10:FF:000084">
    <property type="entry name" value="Carboxypeptidase B2"/>
    <property type="match status" value="1"/>
</dbReference>
<comment type="cofactor">
    <cofactor evidence="1">
        <name>Zn(2+)</name>
        <dbReference type="ChEBI" id="CHEBI:29105"/>
    </cofactor>
</comment>
<protein>
    <submittedName>
        <fullName evidence="14">CARB-Oct-1</fullName>
    </submittedName>
</protein>
<evidence type="ECO:0000256" key="2">
    <source>
        <dbReference type="ARBA" id="ARBA00005988"/>
    </source>
</evidence>
<evidence type="ECO:0000256" key="10">
    <source>
        <dbReference type="ARBA" id="ARBA00023157"/>
    </source>
</evidence>
<evidence type="ECO:0000256" key="1">
    <source>
        <dbReference type="ARBA" id="ARBA00001947"/>
    </source>
</evidence>
<feature type="domain" description="Peptidase M14" evidence="13">
    <location>
        <begin position="114"/>
        <end position="409"/>
    </location>
</feature>
<evidence type="ECO:0000256" key="12">
    <source>
        <dbReference type="SAM" id="SignalP"/>
    </source>
</evidence>
<evidence type="ECO:0000256" key="4">
    <source>
        <dbReference type="ARBA" id="ARBA00022670"/>
    </source>
</evidence>
<keyword evidence="4" id="KW-0645">Protease</keyword>
<evidence type="ECO:0000256" key="9">
    <source>
        <dbReference type="ARBA" id="ARBA00023049"/>
    </source>
</evidence>
<dbReference type="PRINTS" id="PR00765">
    <property type="entry name" value="CRBOXYPTASEA"/>
</dbReference>
<reference evidence="14" key="1">
    <citation type="submission" date="2013-02" db="EMBL/GenBank/DDBJ databases">
        <title>Molecular phylogeny and evolution of the proteins encoded by coleoid (cuttlefish, octopus, squid) posterior venom glands.</title>
        <authorList>
            <person name="Fry B.G."/>
        </authorList>
    </citation>
    <scope>NUCLEOTIDE SEQUENCE</scope>
    <source>
        <tissue evidence="14">Posterior venom gland</tissue>
    </source>
</reference>
<keyword evidence="3" id="KW-0121">Carboxypeptidase</keyword>
<comment type="similarity">
    <text evidence="2 11">Belongs to the peptidase M14 family.</text>
</comment>
<keyword evidence="7" id="KW-0378">Hydrolase</keyword>
<dbReference type="Pfam" id="PF00246">
    <property type="entry name" value="Peptidase_M14"/>
    <property type="match status" value="1"/>
</dbReference>
<sequence>MKVLIAFLFCLSLAESFNYTNYYLLKVKPQTSKGFDFLKNLEAKHPFDYDFWIPPSKLRKNAEVLMPQSAYNNIKDYLKESDVQVTILSKNLQSDMDKEKDADRSVATTSTTDKYLFIHSINRLIKSFAEAYDYVSVKNYGKSHEKRDLYAVKFSVGPGRKTIIVETGMHGRDWIAIASTLKLIEYMATKYKTDLDVKIMLNNFDWLFIPVANPDGYVVTYSQDRLWKKNMKRDPSGTGCIGVDLNRNFNAKWGKEGSSGDPCNRAYHGRNAFSEPETIALSRLVRSTRDKLAYFSVHAYSQYILTPYACKSRKPKNSEHLMEVAEKVKEAIYEENESRYFVGSPPDILYPFTGSSYDWAKMEMDIKYAYTLKLGPPAFNGKGYIVPESQIEANFRELYIALKTFAGNLEK</sequence>
<dbReference type="InterPro" id="IPR000834">
    <property type="entry name" value="Peptidase_M14"/>
</dbReference>
<dbReference type="GO" id="GO:0004181">
    <property type="term" value="F:metallocarboxypeptidase activity"/>
    <property type="evidence" value="ECO:0007669"/>
    <property type="project" value="InterPro"/>
</dbReference>
<keyword evidence="10" id="KW-1015">Disulfide bond</keyword>
<name>R4FJ79_OCTCY</name>
<evidence type="ECO:0000259" key="13">
    <source>
        <dbReference type="PROSITE" id="PS52035"/>
    </source>
</evidence>
<dbReference type="PANTHER" id="PTHR11705">
    <property type="entry name" value="PROTEASE FAMILY M14 CARBOXYPEPTIDASE A,B"/>
    <property type="match status" value="1"/>
</dbReference>
<dbReference type="GO" id="GO:0005615">
    <property type="term" value="C:extracellular space"/>
    <property type="evidence" value="ECO:0007669"/>
    <property type="project" value="TreeGrafter"/>
</dbReference>
<dbReference type="GO" id="GO:0008270">
    <property type="term" value="F:zinc ion binding"/>
    <property type="evidence" value="ECO:0007669"/>
    <property type="project" value="InterPro"/>
</dbReference>